<evidence type="ECO:0000313" key="2">
    <source>
        <dbReference type="EMBL" id="KAF9337582.1"/>
    </source>
</evidence>
<feature type="region of interest" description="Disordered" evidence="1">
    <location>
        <begin position="42"/>
        <end position="64"/>
    </location>
</feature>
<dbReference type="EMBL" id="JAAAUY010000022">
    <property type="protein sequence ID" value="KAF9337582.1"/>
    <property type="molecule type" value="Genomic_DNA"/>
</dbReference>
<evidence type="ECO:0000256" key="1">
    <source>
        <dbReference type="SAM" id="MobiDB-lite"/>
    </source>
</evidence>
<sequence>MSILHKTALQSSSLAFVWRGSSLAQIRTFSIGAYNFKKDTLKSAPGWDGDNATESEADVKADREPLPKNVEELQKNSIENLAGSNAAAKQHGNFVNHSVNGGPKKRGNFVNHSSNANGKKVPDVDDHVDADKGA</sequence>
<accession>A0A9P5SXA3</accession>
<reference evidence="2" key="1">
    <citation type="journal article" date="2020" name="Fungal Divers.">
        <title>Resolving the Mortierellaceae phylogeny through synthesis of multi-gene phylogenetics and phylogenomics.</title>
        <authorList>
            <person name="Vandepol N."/>
            <person name="Liber J."/>
            <person name="Desiro A."/>
            <person name="Na H."/>
            <person name="Kennedy M."/>
            <person name="Barry K."/>
            <person name="Grigoriev I.V."/>
            <person name="Miller A.N."/>
            <person name="O'Donnell K."/>
            <person name="Stajich J.E."/>
            <person name="Bonito G."/>
        </authorList>
    </citation>
    <scope>NUCLEOTIDE SEQUENCE</scope>
    <source>
        <strain evidence="2">NVP1</strain>
    </source>
</reference>
<keyword evidence="3" id="KW-1185">Reference proteome</keyword>
<feature type="region of interest" description="Disordered" evidence="1">
    <location>
        <begin position="96"/>
        <end position="134"/>
    </location>
</feature>
<dbReference type="AlphaFoldDB" id="A0A9P5SXA3"/>
<organism evidence="2 3">
    <name type="scientific">Podila minutissima</name>
    <dbReference type="NCBI Taxonomy" id="64525"/>
    <lineage>
        <taxon>Eukaryota</taxon>
        <taxon>Fungi</taxon>
        <taxon>Fungi incertae sedis</taxon>
        <taxon>Mucoromycota</taxon>
        <taxon>Mortierellomycotina</taxon>
        <taxon>Mortierellomycetes</taxon>
        <taxon>Mortierellales</taxon>
        <taxon>Mortierellaceae</taxon>
        <taxon>Podila</taxon>
    </lineage>
</organism>
<evidence type="ECO:0000313" key="3">
    <source>
        <dbReference type="Proteomes" id="UP000696485"/>
    </source>
</evidence>
<gene>
    <name evidence="2" type="ORF">BG006_003977</name>
</gene>
<comment type="caution">
    <text evidence="2">The sequence shown here is derived from an EMBL/GenBank/DDBJ whole genome shotgun (WGS) entry which is preliminary data.</text>
</comment>
<name>A0A9P5SXA3_9FUNG</name>
<dbReference type="Proteomes" id="UP000696485">
    <property type="component" value="Unassembled WGS sequence"/>
</dbReference>
<proteinExistence type="predicted"/>
<protein>
    <submittedName>
        <fullName evidence="2">Uncharacterized protein</fullName>
    </submittedName>
</protein>
<feature type="compositionally biased region" description="Basic and acidic residues" evidence="1">
    <location>
        <begin position="120"/>
        <end position="134"/>
    </location>
</feature>